<keyword evidence="6" id="KW-0967">Endosome</keyword>
<dbReference type="Gene3D" id="1.20.5.420">
    <property type="entry name" value="Immunoglobulin FC, subunit C"/>
    <property type="match status" value="1"/>
</dbReference>
<evidence type="ECO:0000256" key="9">
    <source>
        <dbReference type="SAM" id="MobiDB-lite"/>
    </source>
</evidence>
<reference evidence="12" key="1">
    <citation type="submission" date="2023-07" db="EMBL/GenBank/DDBJ databases">
        <title>Black Yeasts Isolated from many extreme environments.</title>
        <authorList>
            <person name="Coleine C."/>
            <person name="Stajich J.E."/>
            <person name="Selbmann L."/>
        </authorList>
    </citation>
    <scope>NUCLEOTIDE SEQUENCE</scope>
    <source>
        <strain evidence="12">CCFEE 5485</strain>
    </source>
</reference>
<organism evidence="12 13">
    <name type="scientific">Recurvomyces mirabilis</name>
    <dbReference type="NCBI Taxonomy" id="574656"/>
    <lineage>
        <taxon>Eukaryota</taxon>
        <taxon>Fungi</taxon>
        <taxon>Dikarya</taxon>
        <taxon>Ascomycota</taxon>
        <taxon>Pezizomycotina</taxon>
        <taxon>Dothideomycetes</taxon>
        <taxon>Dothideomycetidae</taxon>
        <taxon>Mycosphaerellales</taxon>
        <taxon>Teratosphaeriaceae</taxon>
        <taxon>Recurvomyces</taxon>
    </lineage>
</organism>
<dbReference type="GO" id="GO:0005771">
    <property type="term" value="C:multivesicular body"/>
    <property type="evidence" value="ECO:0007669"/>
    <property type="project" value="TreeGrafter"/>
</dbReference>
<feature type="compositionally biased region" description="Low complexity" evidence="9">
    <location>
        <begin position="338"/>
        <end position="370"/>
    </location>
</feature>
<comment type="subcellular location">
    <subcellularLocation>
        <location evidence="2">Cytoplasm</location>
    </subcellularLocation>
    <subcellularLocation>
        <location evidence="1">Endosome membrane</location>
        <topology evidence="1">Peripheral membrane protein</topology>
    </subcellularLocation>
</comment>
<evidence type="ECO:0000313" key="13">
    <source>
        <dbReference type="Proteomes" id="UP001274830"/>
    </source>
</evidence>
<dbReference type="InterPro" id="IPR023175">
    <property type="entry name" value="Vta1/CALS_N_sf"/>
</dbReference>
<dbReference type="AlphaFoldDB" id="A0AAE0WGS8"/>
<gene>
    <name evidence="12" type="ORF">LTR78_008895</name>
</gene>
<evidence type="ECO:0008006" key="14">
    <source>
        <dbReference type="Google" id="ProtNLM"/>
    </source>
</evidence>
<dbReference type="Pfam" id="PF04652">
    <property type="entry name" value="Vta1"/>
    <property type="match status" value="1"/>
</dbReference>
<evidence type="ECO:0000256" key="3">
    <source>
        <dbReference type="ARBA" id="ARBA00007895"/>
    </source>
</evidence>
<dbReference type="GO" id="GO:0010008">
    <property type="term" value="C:endosome membrane"/>
    <property type="evidence" value="ECO:0007669"/>
    <property type="project" value="UniProtKB-SubCell"/>
</dbReference>
<comment type="caution">
    <text evidence="12">The sequence shown here is derived from an EMBL/GenBank/DDBJ whole genome shotgun (WGS) entry which is preliminary data.</text>
</comment>
<evidence type="ECO:0000256" key="5">
    <source>
        <dbReference type="ARBA" id="ARBA00022490"/>
    </source>
</evidence>
<feature type="domain" description="Vta1/callose synthase N-terminal" evidence="10">
    <location>
        <begin position="14"/>
        <end position="156"/>
    </location>
</feature>
<dbReference type="Gene3D" id="1.25.40.270">
    <property type="entry name" value="Vacuolar protein sorting-associated protein vta1"/>
    <property type="match status" value="1"/>
</dbReference>
<evidence type="ECO:0000256" key="1">
    <source>
        <dbReference type="ARBA" id="ARBA00004481"/>
    </source>
</evidence>
<keyword evidence="7" id="KW-0653">Protein transport</keyword>
<keyword evidence="8" id="KW-0472">Membrane</keyword>
<evidence type="ECO:0000256" key="6">
    <source>
        <dbReference type="ARBA" id="ARBA00022753"/>
    </source>
</evidence>
<proteinExistence type="inferred from homology"/>
<protein>
    <recommendedName>
        <fullName evidence="14">DUF605-domain-containing protein</fullName>
    </recommendedName>
</protein>
<dbReference type="PANTHER" id="PTHR46009:SF1">
    <property type="entry name" value="VACUOLAR PROTEIN SORTING-ASSOCIATED PROTEIN VTA1 HOMOLOG"/>
    <property type="match status" value="1"/>
</dbReference>
<evidence type="ECO:0000259" key="10">
    <source>
        <dbReference type="Pfam" id="PF04652"/>
    </source>
</evidence>
<dbReference type="InterPro" id="IPR039431">
    <property type="entry name" value="Vta1/CALS_N"/>
</dbReference>
<sequence length="441" mass="47281">MASPLPTKLKAAGLQPFASRAGQLEKYRPIAWYWISYHTLQTILSRQLHLGDEASQTYALKLMDTLETYKTNNSHNDAIVDDVAAKAYMENFALETFNKADAQQRDGKVGKGTVDTFTAAATFIDVLGIWGAVDEELGKKGRFAKFHAVRIAKAIKAGEDPNETNPIVEEEVEAVQGQVADEREVERELDEMVGYRAPAVQDEVDGVGAHHQMDTSHVQHPPHHSGNNPDISPIEPDHDNHVARQASIGGGYFPSVPNGTSNTTQNEISMPDFSTAPDPPEQHIPHQQDSMSSAAEDFYSSHSDAVPKTLSPSDQLNASTSTTTDLGGQGGTTPTPPFTSSVPTPAATTPFSAAPPAVQTPQTSIPTTTPGNFHPSQQHIRTPVAPPPPAVPRPAGGYNTDDEAVLVAQKHAKWAISALNFEDVETAVKELRIALGALGAS</sequence>
<dbReference type="GO" id="GO:0032511">
    <property type="term" value="P:late endosome to vacuole transport via multivesicular body sorting pathway"/>
    <property type="evidence" value="ECO:0007669"/>
    <property type="project" value="InterPro"/>
</dbReference>
<evidence type="ECO:0000259" key="11">
    <source>
        <dbReference type="Pfam" id="PF18097"/>
    </source>
</evidence>
<dbReference type="Proteomes" id="UP001274830">
    <property type="component" value="Unassembled WGS sequence"/>
</dbReference>
<keyword evidence="4" id="KW-0813">Transport</keyword>
<evidence type="ECO:0000256" key="4">
    <source>
        <dbReference type="ARBA" id="ARBA00022448"/>
    </source>
</evidence>
<feature type="compositionally biased region" description="Polar residues" evidence="9">
    <location>
        <begin position="257"/>
        <end position="268"/>
    </location>
</feature>
<keyword evidence="13" id="KW-1185">Reference proteome</keyword>
<feature type="domain" description="Vta1 C-terminal" evidence="11">
    <location>
        <begin position="408"/>
        <end position="436"/>
    </location>
</feature>
<dbReference type="GO" id="GO:0015031">
    <property type="term" value="P:protein transport"/>
    <property type="evidence" value="ECO:0007669"/>
    <property type="project" value="UniProtKB-KW"/>
</dbReference>
<evidence type="ECO:0000256" key="8">
    <source>
        <dbReference type="ARBA" id="ARBA00023136"/>
    </source>
</evidence>
<accession>A0AAE0WGS8</accession>
<evidence type="ECO:0000256" key="2">
    <source>
        <dbReference type="ARBA" id="ARBA00004496"/>
    </source>
</evidence>
<dbReference type="Pfam" id="PF18097">
    <property type="entry name" value="Vta1_C"/>
    <property type="match status" value="1"/>
</dbReference>
<dbReference type="PANTHER" id="PTHR46009">
    <property type="entry name" value="VACUOLAR PROTEIN SORTING-ASSOCIATED PROTEIN VTA1 HOMOLOG"/>
    <property type="match status" value="1"/>
</dbReference>
<dbReference type="EMBL" id="JAUTXT010000045">
    <property type="protein sequence ID" value="KAK3671260.1"/>
    <property type="molecule type" value="Genomic_DNA"/>
</dbReference>
<dbReference type="InterPro" id="IPR041212">
    <property type="entry name" value="Vta1_C"/>
</dbReference>
<feature type="region of interest" description="Disordered" evidence="9">
    <location>
        <begin position="209"/>
        <end position="397"/>
    </location>
</feature>
<keyword evidence="5" id="KW-0963">Cytoplasm</keyword>
<evidence type="ECO:0000256" key="7">
    <source>
        <dbReference type="ARBA" id="ARBA00022927"/>
    </source>
</evidence>
<comment type="similarity">
    <text evidence="3">Belongs to the VTA1 family.</text>
</comment>
<name>A0AAE0WGS8_9PEZI</name>
<evidence type="ECO:0000313" key="12">
    <source>
        <dbReference type="EMBL" id="KAK3671260.1"/>
    </source>
</evidence>
<dbReference type="InterPro" id="IPR044538">
    <property type="entry name" value="Vta1-like"/>
</dbReference>